<dbReference type="SUPFAM" id="SSF51971">
    <property type="entry name" value="Nucleotide-binding domain"/>
    <property type="match status" value="1"/>
</dbReference>
<reference evidence="2 3" key="1">
    <citation type="submission" date="2019-03" db="EMBL/GenBank/DDBJ databases">
        <title>Genomic Encyclopedia of Type Strains, Phase IV (KMG-IV): sequencing the most valuable type-strain genomes for metagenomic binning, comparative biology and taxonomic classification.</title>
        <authorList>
            <person name="Goeker M."/>
        </authorList>
    </citation>
    <scope>NUCLEOTIDE SEQUENCE [LARGE SCALE GENOMIC DNA]</scope>
    <source>
        <strain evidence="2 3">DSM 45934</strain>
    </source>
</reference>
<dbReference type="Proteomes" id="UP000295680">
    <property type="component" value="Unassembled WGS sequence"/>
</dbReference>
<dbReference type="Gene3D" id="3.50.50.60">
    <property type="entry name" value="FAD/NAD(P)-binding domain"/>
    <property type="match status" value="1"/>
</dbReference>
<dbReference type="EMBL" id="SLWS01000009">
    <property type="protein sequence ID" value="TCO54292.1"/>
    <property type="molecule type" value="Genomic_DNA"/>
</dbReference>
<dbReference type="InterPro" id="IPR052189">
    <property type="entry name" value="L-asp_N-monooxygenase_NS-form"/>
</dbReference>
<comment type="caution">
    <text evidence="2">The sequence shown here is derived from an EMBL/GenBank/DDBJ whole genome shotgun (WGS) entry which is preliminary data.</text>
</comment>
<proteinExistence type="predicted"/>
<evidence type="ECO:0000259" key="1">
    <source>
        <dbReference type="Pfam" id="PF13454"/>
    </source>
</evidence>
<organism evidence="2 3">
    <name type="scientific">Actinocrispum wychmicini</name>
    <dbReference type="NCBI Taxonomy" id="1213861"/>
    <lineage>
        <taxon>Bacteria</taxon>
        <taxon>Bacillati</taxon>
        <taxon>Actinomycetota</taxon>
        <taxon>Actinomycetes</taxon>
        <taxon>Pseudonocardiales</taxon>
        <taxon>Pseudonocardiaceae</taxon>
        <taxon>Actinocrispum</taxon>
    </lineage>
</organism>
<dbReference type="RefSeq" id="WP_207926480.1">
    <property type="nucleotide sequence ID" value="NZ_SLWS01000009.1"/>
</dbReference>
<sequence length="646" mass="71360">MRIQLAIVGAGPRGLSVLERICAFVRHRLPDVEADVHIVDPHPAGAGNVWRTTQSRHLLMNTVASQVTMFTDDTVDLEGPLCPGPSLYEWARFVTLIGTFDDHRYSQEVLAEVAALGPESYPSRPLYGRYLEWVFRHVWHNAPDRVRIHVHTTRAVALDDTQGATQILRLQDGTVLPDLDAVVLAQGHLPTVPSARENELVDFAADHGLRYVGPVNPANVVLHAVRPGERVGLLGLGLNFFDYMALFTVGRGGAFGHEESGELVYLPSGREPRLFAGSRRGVPYHSRGENQKGAHGRHIPSVLTIELIARLRAKGGLDFRRDIWPLVAKEVETVYYTTYLTAERGSRQAARFRVRYLAARWGSEGERHLLDKVGVPADQRWDWDRIARPYGSRTFSGPADFRSWLVEYLHQDVAEARAGNVDGPLKAALDVLRDLRNEVRLVVDHGGLTGTSHQRDLDHWYTPLNAYLSIGPPIRRIEEALALIRAGILEVIGPNTEAELDAAANTFVLRSLAVPGSDVPVTTLIDARLPDISLHRTADPLMSYLQARGRCRRYRVPDLDGGYYETDGLDVTERPYRIVEASGRVHPRRFAFGVPTESVHWITAAGIRPGVNSVTLTDSDAIAQAAITVALGETKGTLITSTGGAF</sequence>
<dbReference type="InterPro" id="IPR036188">
    <property type="entry name" value="FAD/NAD-bd_sf"/>
</dbReference>
<dbReference type="PANTHER" id="PTHR40254">
    <property type="entry name" value="BLR0577 PROTEIN"/>
    <property type="match status" value="1"/>
</dbReference>
<gene>
    <name evidence="2" type="ORF">EV192_109273</name>
</gene>
<name>A0A4R2J950_9PSEU</name>
<feature type="domain" description="FAD-dependent urate hydroxylase HpyO/Asp monooxygenase CreE-like FAD/NAD(P)-binding" evidence="1">
    <location>
        <begin position="6"/>
        <end position="188"/>
    </location>
</feature>
<dbReference type="AlphaFoldDB" id="A0A4R2J950"/>
<accession>A0A4R2J950</accession>
<evidence type="ECO:0000313" key="3">
    <source>
        <dbReference type="Proteomes" id="UP000295680"/>
    </source>
</evidence>
<evidence type="ECO:0000313" key="2">
    <source>
        <dbReference type="EMBL" id="TCO54292.1"/>
    </source>
</evidence>
<dbReference type="Pfam" id="PF13454">
    <property type="entry name" value="NAD_binding_9"/>
    <property type="match status" value="1"/>
</dbReference>
<dbReference type="PANTHER" id="PTHR40254:SF1">
    <property type="entry name" value="BLR0577 PROTEIN"/>
    <property type="match status" value="1"/>
</dbReference>
<protein>
    <submittedName>
        <fullName evidence="2">FAD-NAD(P)-binding protein</fullName>
    </submittedName>
</protein>
<keyword evidence="3" id="KW-1185">Reference proteome</keyword>
<dbReference type="InterPro" id="IPR038732">
    <property type="entry name" value="HpyO/CreE_NAD-binding"/>
</dbReference>